<dbReference type="OrthoDB" id="619536at2759"/>
<dbReference type="OMA" id="NGPVTGM"/>
<dbReference type="PANTHER" id="PTHR31650">
    <property type="entry name" value="O-ACYLTRANSFERASE (WSD1-LIKE) FAMILY PROTEIN"/>
    <property type="match status" value="1"/>
</dbReference>
<dbReference type="InterPro" id="IPR009721">
    <property type="entry name" value="O-acyltransferase_WSD1_C"/>
</dbReference>
<dbReference type="KEGG" id="cqu:CpipJ_CPIJ018558"/>
<dbReference type="InterPro" id="IPR045034">
    <property type="entry name" value="O-acyltransferase_WSD1-like"/>
</dbReference>
<reference evidence="2" key="1">
    <citation type="submission" date="2007-03" db="EMBL/GenBank/DDBJ databases">
        <title>Annotation of Culex pipiens quinquefasciatus.</title>
        <authorList>
            <consortium name="The Broad Institute Genome Sequencing Platform"/>
            <person name="Atkinson P.W."/>
            <person name="Hemingway J."/>
            <person name="Christensen B.M."/>
            <person name="Higgs S."/>
            <person name="Kodira C."/>
            <person name="Hannick L."/>
            <person name="Megy K."/>
            <person name="O'Leary S."/>
            <person name="Pearson M."/>
            <person name="Haas B.J."/>
            <person name="Mauceli E."/>
            <person name="Wortman J.R."/>
            <person name="Lee N.H."/>
            <person name="Guigo R."/>
            <person name="Stanke M."/>
            <person name="Alvarado L."/>
            <person name="Amedeo P."/>
            <person name="Antoine C.H."/>
            <person name="Arensburger P."/>
            <person name="Bidwell S.L."/>
            <person name="Crawford M."/>
            <person name="Camaro F."/>
            <person name="Devon K."/>
            <person name="Engels R."/>
            <person name="Hammond M."/>
            <person name="Howarth C."/>
            <person name="Koehrsen M."/>
            <person name="Lawson D."/>
            <person name="Montgomery P."/>
            <person name="Nene V."/>
            <person name="Nusbaum C."/>
            <person name="Puiu D."/>
            <person name="Romero-Severson J."/>
            <person name="Severson D.W."/>
            <person name="Shumway M."/>
            <person name="Sisk P."/>
            <person name="Stolte C."/>
            <person name="Zeng Q."/>
            <person name="Eisenstadt E."/>
            <person name="Fraser-Liggett C."/>
            <person name="Strausberg R."/>
            <person name="Galagan J."/>
            <person name="Birren B."/>
            <person name="Collins F.H."/>
        </authorList>
    </citation>
    <scope>NUCLEOTIDE SEQUENCE [LARGE SCALE GENOMIC DNA]</scope>
    <source>
        <strain evidence="2">JHB</strain>
    </source>
</reference>
<dbReference type="Proteomes" id="UP000002320">
    <property type="component" value="Unassembled WGS sequence"/>
</dbReference>
<dbReference type="PANTHER" id="PTHR31650:SF1">
    <property type="entry name" value="WAX ESTER SYNTHASE_DIACYLGLYCEROL ACYLTRANSFERASE 4-RELATED"/>
    <property type="match status" value="1"/>
</dbReference>
<organism>
    <name type="scientific">Culex quinquefasciatus</name>
    <name type="common">Southern house mosquito</name>
    <name type="synonym">Culex pungens</name>
    <dbReference type="NCBI Taxonomy" id="7176"/>
    <lineage>
        <taxon>Eukaryota</taxon>
        <taxon>Metazoa</taxon>
        <taxon>Ecdysozoa</taxon>
        <taxon>Arthropoda</taxon>
        <taxon>Hexapoda</taxon>
        <taxon>Insecta</taxon>
        <taxon>Pterygota</taxon>
        <taxon>Neoptera</taxon>
        <taxon>Endopterygota</taxon>
        <taxon>Diptera</taxon>
        <taxon>Nematocera</taxon>
        <taxon>Culicoidea</taxon>
        <taxon>Culicidae</taxon>
        <taxon>Culicinae</taxon>
        <taxon>Culicini</taxon>
        <taxon>Culex</taxon>
        <taxon>Culex</taxon>
    </lineage>
</organism>
<accession>B0XGF8</accession>
<gene>
    <name evidence="3" type="primary">6052467</name>
    <name evidence="2" type="ORF">CpipJ_CPIJ018558</name>
</gene>
<sequence>MIRFLAFVAALPLVPVISLVMLGLSLYRALVSWIIRHKFEGRYAGMLAGSDVIWGLDEDRNSGVVNVLGFVEGSLSEQAGRTPQQIVTFLTERFQGMQQSRMNKAYRKLFLQRNRSLGFYFWTRAKEVKLSDYIRLVRINENVTVTEKEVCDYVTKICNRKLFRTNNNAWEILVGTQYIEDLQMNVAKYPVLFRFHHSLGDGISIMRFILDEVVDQKQDSIELTKTLSTVGKRHNTTFWSYLKAFYSTPSFVIGVLFSSENPNSLQLMVPSPEKVTYWQNENSTLTRDCWNHILENVGQIAPKPSYSNTLLAVLSGAFFGHFASKEQYPNSLTIAMPTRVQCEAHQVNLKNTFATPMQQLKISPQIDLEDPNRLQSLLEKLSHLQQTTNHLRSSSDTMLTHQMMSTLPSICPLPILRLLSNLFRITASVSIMPPLKHRLRLGLYELSDVYFWPPAFGCVGVNLTAFSYGGQLRLTLLADRTLFRTCGEGQALLNEFFSEMGRMERVLSEC</sequence>
<feature type="domain" description="O-acyltransferase WSD1 C-terminal" evidence="1">
    <location>
        <begin position="375"/>
        <end position="486"/>
    </location>
</feature>
<dbReference type="VEuPathDB" id="VectorBase:CQUJHB015587"/>
<reference evidence="3" key="2">
    <citation type="submission" date="2020-05" db="UniProtKB">
        <authorList>
            <consortium name="EnsemblMetazoa"/>
        </authorList>
    </citation>
    <scope>IDENTIFICATION</scope>
    <source>
        <strain evidence="3">JHB</strain>
    </source>
</reference>
<evidence type="ECO:0000313" key="4">
    <source>
        <dbReference type="Proteomes" id="UP000002320"/>
    </source>
</evidence>
<dbReference type="GO" id="GO:0005886">
    <property type="term" value="C:plasma membrane"/>
    <property type="evidence" value="ECO:0007669"/>
    <property type="project" value="TreeGrafter"/>
</dbReference>
<proteinExistence type="predicted"/>
<dbReference type="HOGENOM" id="CLU_032426_0_0_1"/>
<dbReference type="EMBL" id="DS233029">
    <property type="protein sequence ID" value="EDS27589.1"/>
    <property type="molecule type" value="Genomic_DNA"/>
</dbReference>
<dbReference type="InParanoid" id="B0XGF8"/>
<protein>
    <recommendedName>
        <fullName evidence="1">O-acyltransferase WSD1 C-terminal domain-containing protein</fullName>
    </recommendedName>
</protein>
<evidence type="ECO:0000313" key="3">
    <source>
        <dbReference type="EnsemblMetazoa" id="CPIJ018558-PA"/>
    </source>
</evidence>
<dbReference type="GO" id="GO:0008374">
    <property type="term" value="F:O-acyltransferase activity"/>
    <property type="evidence" value="ECO:0007669"/>
    <property type="project" value="InterPro"/>
</dbReference>
<dbReference type="AlphaFoldDB" id="B0XGF8"/>
<evidence type="ECO:0000259" key="1">
    <source>
        <dbReference type="Pfam" id="PF06974"/>
    </source>
</evidence>
<dbReference type="Pfam" id="PF06974">
    <property type="entry name" value="WS_DGAT_C"/>
    <property type="match status" value="1"/>
</dbReference>
<keyword evidence="4" id="KW-1185">Reference proteome</keyword>
<dbReference type="VEuPathDB" id="VectorBase:CPIJ018558"/>
<name>B0XGF8_CULQU</name>
<dbReference type="eggNOG" id="ENOG502RZT4">
    <property type="taxonomic scope" value="Eukaryota"/>
</dbReference>
<dbReference type="EnsemblMetazoa" id="CPIJ018558-RA">
    <property type="protein sequence ID" value="CPIJ018558-PA"/>
    <property type="gene ID" value="CPIJ018558"/>
</dbReference>
<dbReference type="GO" id="GO:0019432">
    <property type="term" value="P:triglyceride biosynthetic process"/>
    <property type="evidence" value="ECO:0007669"/>
    <property type="project" value="TreeGrafter"/>
</dbReference>
<evidence type="ECO:0000313" key="2">
    <source>
        <dbReference type="EMBL" id="EDS27589.1"/>
    </source>
</evidence>